<dbReference type="RefSeq" id="WP_249285315.1">
    <property type="nucleotide sequence ID" value="NZ_JACRSO010000003.1"/>
</dbReference>
<evidence type="ECO:0000313" key="5">
    <source>
        <dbReference type="EMBL" id="MBC8529472.1"/>
    </source>
</evidence>
<dbReference type="Pfam" id="PF00356">
    <property type="entry name" value="LacI"/>
    <property type="match status" value="1"/>
</dbReference>
<evidence type="ECO:0000256" key="1">
    <source>
        <dbReference type="ARBA" id="ARBA00023015"/>
    </source>
</evidence>
<accession>A0A926HJ33</accession>
<dbReference type="AlphaFoldDB" id="A0A926HJ33"/>
<dbReference type="PANTHER" id="PTHR30146">
    <property type="entry name" value="LACI-RELATED TRANSCRIPTIONAL REPRESSOR"/>
    <property type="match status" value="1"/>
</dbReference>
<evidence type="ECO:0000256" key="3">
    <source>
        <dbReference type="ARBA" id="ARBA00023163"/>
    </source>
</evidence>
<keyword evidence="3" id="KW-0804">Transcription</keyword>
<dbReference type="SUPFAM" id="SSF53822">
    <property type="entry name" value="Periplasmic binding protein-like I"/>
    <property type="match status" value="1"/>
</dbReference>
<feature type="domain" description="HTH lacI-type" evidence="4">
    <location>
        <begin position="3"/>
        <end position="57"/>
    </location>
</feature>
<dbReference type="SMART" id="SM00354">
    <property type="entry name" value="HTH_LACI"/>
    <property type="match status" value="1"/>
</dbReference>
<dbReference type="InterPro" id="IPR010982">
    <property type="entry name" value="Lambda_DNA-bd_dom_sf"/>
</dbReference>
<dbReference type="EMBL" id="JACRSO010000003">
    <property type="protein sequence ID" value="MBC8529472.1"/>
    <property type="molecule type" value="Genomic_DNA"/>
</dbReference>
<dbReference type="InterPro" id="IPR025997">
    <property type="entry name" value="SBP_2_dom"/>
</dbReference>
<dbReference type="CDD" id="cd01392">
    <property type="entry name" value="HTH_LacI"/>
    <property type="match status" value="1"/>
</dbReference>
<organism evidence="5 6">
    <name type="scientific">Luoshenia tenuis</name>
    <dbReference type="NCBI Taxonomy" id="2763654"/>
    <lineage>
        <taxon>Bacteria</taxon>
        <taxon>Bacillati</taxon>
        <taxon>Bacillota</taxon>
        <taxon>Clostridia</taxon>
        <taxon>Christensenellales</taxon>
        <taxon>Christensenellaceae</taxon>
        <taxon>Luoshenia</taxon>
    </lineage>
</organism>
<comment type="caution">
    <text evidence="5">The sequence shown here is derived from an EMBL/GenBank/DDBJ whole genome shotgun (WGS) entry which is preliminary data.</text>
</comment>
<dbReference type="SUPFAM" id="SSF47413">
    <property type="entry name" value="lambda repressor-like DNA-binding domains"/>
    <property type="match status" value="1"/>
</dbReference>
<dbReference type="InterPro" id="IPR028082">
    <property type="entry name" value="Peripla_BP_I"/>
</dbReference>
<evidence type="ECO:0000259" key="4">
    <source>
        <dbReference type="PROSITE" id="PS50932"/>
    </source>
</evidence>
<keyword evidence="6" id="KW-1185">Reference proteome</keyword>
<dbReference type="Proteomes" id="UP000654279">
    <property type="component" value="Unassembled WGS sequence"/>
</dbReference>
<evidence type="ECO:0000256" key="2">
    <source>
        <dbReference type="ARBA" id="ARBA00023125"/>
    </source>
</evidence>
<reference evidence="5" key="1">
    <citation type="submission" date="2020-08" db="EMBL/GenBank/DDBJ databases">
        <title>Genome public.</title>
        <authorList>
            <person name="Liu C."/>
            <person name="Sun Q."/>
        </authorList>
    </citation>
    <scope>NUCLEOTIDE SEQUENCE</scope>
    <source>
        <strain evidence="5">NSJ-44</strain>
    </source>
</reference>
<protein>
    <submittedName>
        <fullName evidence="5">LacI family DNA-binding transcriptional regulator</fullName>
    </submittedName>
</protein>
<dbReference type="Gene3D" id="1.10.260.40">
    <property type="entry name" value="lambda repressor-like DNA-binding domains"/>
    <property type="match status" value="1"/>
</dbReference>
<dbReference type="PANTHER" id="PTHR30146:SF152">
    <property type="entry name" value="TRANSCRIPTIONAL REGULATORY PROTEIN"/>
    <property type="match status" value="1"/>
</dbReference>
<keyword evidence="2 5" id="KW-0238">DNA-binding</keyword>
<dbReference type="InterPro" id="IPR000843">
    <property type="entry name" value="HTH_LacI"/>
</dbReference>
<dbReference type="GO" id="GO:0000976">
    <property type="term" value="F:transcription cis-regulatory region binding"/>
    <property type="evidence" value="ECO:0007669"/>
    <property type="project" value="TreeGrafter"/>
</dbReference>
<dbReference type="Pfam" id="PF13407">
    <property type="entry name" value="Peripla_BP_4"/>
    <property type="match status" value="1"/>
</dbReference>
<sequence length="341" mass="37978">MAVTVKEIARLAGVSRGTVDRALYNRGRVKPEVAERIRRIAKEQGYEPNRIGRALALTKKPIKIGVIVQSAQTSFIRMLIKGTQKAAEEVGNLGAEVLLREIDTMDAQRQIEMVDELVEAGIKGLALLPVDDNLLRRRLNELIAQGIPVVTFNADISGTKRLCFIGQDDRRSSHTAAGLMQVLLGGRGKVLVMTGHLSNLSHSRRAAYFMEELGRIAPDIRFLDLALTQDDDAVARQAVLDAVAQHPDLAGIFIASNGQSGVCQALRELRLARQVKVVCYDNTPENRENLREGALDFLLDQNSFEQGYQPVMTLFQYLFTGKKPKEEYFFTDVIVKTRYNI</sequence>
<proteinExistence type="predicted"/>
<dbReference type="GO" id="GO:0003700">
    <property type="term" value="F:DNA-binding transcription factor activity"/>
    <property type="evidence" value="ECO:0007669"/>
    <property type="project" value="TreeGrafter"/>
</dbReference>
<evidence type="ECO:0000313" key="6">
    <source>
        <dbReference type="Proteomes" id="UP000654279"/>
    </source>
</evidence>
<dbReference type="Gene3D" id="3.40.50.2300">
    <property type="match status" value="2"/>
</dbReference>
<dbReference type="PROSITE" id="PS50932">
    <property type="entry name" value="HTH_LACI_2"/>
    <property type="match status" value="1"/>
</dbReference>
<keyword evidence="1" id="KW-0805">Transcription regulation</keyword>
<gene>
    <name evidence="5" type="ORF">H8699_08535</name>
</gene>
<dbReference type="CDD" id="cd06307">
    <property type="entry name" value="PBP1_sugar_binding"/>
    <property type="match status" value="1"/>
</dbReference>
<dbReference type="PROSITE" id="PS00356">
    <property type="entry name" value="HTH_LACI_1"/>
    <property type="match status" value="1"/>
</dbReference>
<name>A0A926HJ33_9FIRM</name>